<proteinExistence type="predicted"/>
<keyword evidence="2" id="KW-1185">Reference proteome</keyword>
<evidence type="ECO:0000313" key="2">
    <source>
        <dbReference type="Proteomes" id="UP000198781"/>
    </source>
</evidence>
<accession>A0A1G6L7Y0</accession>
<protein>
    <submittedName>
        <fullName evidence="1">Uncharacterized protein</fullName>
    </submittedName>
</protein>
<dbReference type="Proteomes" id="UP000198781">
    <property type="component" value="Unassembled WGS sequence"/>
</dbReference>
<sequence>MPSRTTLRAFLTELKSQGQTNRFCFVQQGPDRPKTEEPGLSVLSMIWYEGQAIYLVNLVRVGERYDPDTALDPVTRGKSLASSTGTVDLTSHVVPTDEDVGTSTFLVSRPWVDHMFAQCRRVGTKVRIRPFQPRSPVQ</sequence>
<reference evidence="1 2" key="1">
    <citation type="submission" date="2016-10" db="EMBL/GenBank/DDBJ databases">
        <authorList>
            <person name="de Groot N.N."/>
        </authorList>
    </citation>
    <scope>NUCLEOTIDE SEQUENCE [LARGE SCALE GENOMIC DNA]</scope>
    <source>
        <strain evidence="1 2">DSM 16619</strain>
    </source>
</reference>
<evidence type="ECO:0000313" key="1">
    <source>
        <dbReference type="EMBL" id="SDC39462.1"/>
    </source>
</evidence>
<organism evidence="1 2">
    <name type="scientific">Paracidovorax valerianellae</name>
    <dbReference type="NCBI Taxonomy" id="187868"/>
    <lineage>
        <taxon>Bacteria</taxon>
        <taxon>Pseudomonadati</taxon>
        <taxon>Pseudomonadota</taxon>
        <taxon>Betaproteobacteria</taxon>
        <taxon>Burkholderiales</taxon>
        <taxon>Comamonadaceae</taxon>
        <taxon>Paracidovorax</taxon>
    </lineage>
</organism>
<dbReference type="AlphaFoldDB" id="A0A1G6L7Y0"/>
<gene>
    <name evidence="1" type="ORF">SAMN05192589_10295</name>
</gene>
<dbReference type="EMBL" id="FMZC01000002">
    <property type="protein sequence ID" value="SDC39462.1"/>
    <property type="molecule type" value="Genomic_DNA"/>
</dbReference>
<name>A0A1G6L7Y0_9BURK</name>